<feature type="repeat" description="WD" evidence="3">
    <location>
        <begin position="724"/>
        <end position="765"/>
    </location>
</feature>
<protein>
    <recommendedName>
        <fullName evidence="5">Nephrocystin 3-like N-terminal domain-containing protein</fullName>
    </recommendedName>
</protein>
<proteinExistence type="predicted"/>
<dbReference type="OrthoDB" id="538223at2759"/>
<dbReference type="InterPro" id="IPR011047">
    <property type="entry name" value="Quinoprotein_ADH-like_sf"/>
</dbReference>
<dbReference type="InterPro" id="IPR015943">
    <property type="entry name" value="WD40/YVTN_repeat-like_dom_sf"/>
</dbReference>
<dbReference type="PANTHER" id="PTHR22847">
    <property type="entry name" value="WD40 REPEAT PROTEIN"/>
    <property type="match status" value="1"/>
</dbReference>
<dbReference type="EMBL" id="JACAZH010000001">
    <property type="protein sequence ID" value="KAF7376771.1"/>
    <property type="molecule type" value="Genomic_DNA"/>
</dbReference>
<evidence type="ECO:0000256" key="4">
    <source>
        <dbReference type="SAM" id="MobiDB-lite"/>
    </source>
</evidence>
<dbReference type="PANTHER" id="PTHR22847:SF637">
    <property type="entry name" value="WD REPEAT DOMAIN 5B"/>
    <property type="match status" value="1"/>
</dbReference>
<feature type="repeat" description="WD" evidence="3">
    <location>
        <begin position="1057"/>
        <end position="1089"/>
    </location>
</feature>
<dbReference type="InterPro" id="IPR001680">
    <property type="entry name" value="WD40_rpt"/>
</dbReference>
<dbReference type="Proteomes" id="UP000623467">
    <property type="component" value="Unassembled WGS sequence"/>
</dbReference>
<feature type="repeat" description="WD" evidence="3">
    <location>
        <begin position="1099"/>
        <end position="1140"/>
    </location>
</feature>
<comment type="caution">
    <text evidence="6">The sequence shown here is derived from an EMBL/GenBank/DDBJ whole genome shotgun (WGS) entry which is preliminary data.</text>
</comment>
<sequence length="1234" mass="135992">MSNQQEFLMKKEDGKSGLKSLFRRAQGSNNRNAQPPQNLAQSGDTSSEDEDDGEVDSSEILRASAESDAAEKYFDNEEDLKAVMERLSSRLVEANRTLLRSDDYGIDVAASSKQLAELVVKEALEIHNIQCLSLTEKTLRQDNITQQINKCLDRLDQGTQEHHRTVTQAIARSVHRTLEHSLTRSRKFIIPTIVRQLVSAYKPLVDHLRDVSLSLHDPVPNDHINELLVNPWSAAWQPKRQAPLIIVIDALDEIEDNQGAEFIKQLLSSLSQMPLWGLKFLLTSRPHPDIKKTCDQLQACFRLEEIKPSEVKEDIRRFLHEELPYLENELDPVVEESAGIFIYAATVVRHLRPPGIPLTAGQQKTRLKHLQAVGFANGITADEQLVDSLYETVTREALQNPGPEVKIPQRVLYAIVTANHPLTVQTLASLLVDASEESDEAEINDNLDKVRKSLDSLYAVLYVSERDNCVYAYHKSFDDFILNRSQLSQSAATYFPNRTRECFDILNESLHFNICNLKSSYLLDEEDEGLQERIATGIGSKLRYACQHWAEHLTSVRHNDQHVKELATLLLDFSRLKILFWMEAMNLRGADCRRALHQVQSWSLQIPDTEDLNEYLSASGRLWSSFAVDLPLLSTPHLYVSSLTTELAMSDRSTLVAWRRSFPGLPFMECKGIARVTVLARMEGHTDPVWSVAFSPDGTRIVSGSGDETVRIWDVTTGAELGRMEGHTDLVWSVAFSPDGTCIVSGSGDQTVCIWDATTGAMLARIEGHTASVLSVAFSPDSARIMSGSADKTVRIWDAATSAELERMEGHTDWVNSVAFSPDGARIVSSSLDKTVRIWDTTTGAELGRMEGHTTLVKSVAFSPDGARIVSGLVDKTVRIWDAKTGTMLGRMEGHTNWVRSAAFSPDGVRIVSGSEDKTVRIWDATTSAELGRREGHTDWVNSVAFSPDGAHIVSSSRDKTVHIWDATTGADLGRMEGHTNSVMSVAFSPNGAHIISGSHDKTMRIWDATTGAELGRMEGHTDSVAFSPDGTHIVSGLVDKTVCIWDAKTGTMLGRMEGHTGCVQSVAFSPDGTQVMSGSDDKTIRIWDPITGAVLVRIEGHTASVLSVAFSPDSTHIVSGSRDKTVCIWDAKTGNMLGRIEGHMDSVSSVAFSPDGTHIVSSSHDKTVCIWDAITGAMLGRIEGHTDAVCCVAFSPDGTRVVSGSYDKTVRIWDTTTSAALGRMEGHTDPLGR</sequence>
<dbReference type="SUPFAM" id="SSF50998">
    <property type="entry name" value="Quinoprotein alcohol dehydrogenase-like"/>
    <property type="match status" value="1"/>
</dbReference>
<name>A0A8H6ZH43_9AGAR</name>
<feature type="repeat" description="WD" evidence="3">
    <location>
        <begin position="850"/>
        <end position="891"/>
    </location>
</feature>
<feature type="repeat" description="WD" evidence="3">
    <location>
        <begin position="766"/>
        <end position="807"/>
    </location>
</feature>
<evidence type="ECO:0000259" key="5">
    <source>
        <dbReference type="Pfam" id="PF24883"/>
    </source>
</evidence>
<feature type="repeat" description="WD" evidence="3">
    <location>
        <begin position="1015"/>
        <end position="1056"/>
    </location>
</feature>
<dbReference type="GO" id="GO:0005634">
    <property type="term" value="C:nucleus"/>
    <property type="evidence" value="ECO:0007669"/>
    <property type="project" value="TreeGrafter"/>
</dbReference>
<feature type="region of interest" description="Disordered" evidence="4">
    <location>
        <begin position="1"/>
        <end position="56"/>
    </location>
</feature>
<dbReference type="PROSITE" id="PS50082">
    <property type="entry name" value="WD_REPEATS_2"/>
    <property type="match status" value="13"/>
</dbReference>
<feature type="compositionally biased region" description="Acidic residues" evidence="4">
    <location>
        <begin position="46"/>
        <end position="56"/>
    </location>
</feature>
<reference evidence="6" key="1">
    <citation type="submission" date="2020-05" db="EMBL/GenBank/DDBJ databases">
        <title>Mycena genomes resolve the evolution of fungal bioluminescence.</title>
        <authorList>
            <person name="Tsai I.J."/>
        </authorList>
    </citation>
    <scope>NUCLEOTIDE SEQUENCE</scope>
    <source>
        <strain evidence="6">160909Yilan</strain>
    </source>
</reference>
<dbReference type="SMART" id="SM00320">
    <property type="entry name" value="WD40"/>
    <property type="match status" value="13"/>
</dbReference>
<keyword evidence="2" id="KW-0677">Repeat</keyword>
<accession>A0A8H6ZH43</accession>
<evidence type="ECO:0000313" key="6">
    <source>
        <dbReference type="EMBL" id="KAF7376771.1"/>
    </source>
</evidence>
<feature type="repeat" description="WD" evidence="3">
    <location>
        <begin position="1183"/>
        <end position="1224"/>
    </location>
</feature>
<evidence type="ECO:0000256" key="3">
    <source>
        <dbReference type="PROSITE-ProRule" id="PRU00221"/>
    </source>
</evidence>
<dbReference type="Gene3D" id="2.130.10.10">
    <property type="entry name" value="YVTN repeat-like/Quinoprotein amine dehydrogenase"/>
    <property type="match status" value="7"/>
</dbReference>
<evidence type="ECO:0000313" key="7">
    <source>
        <dbReference type="Proteomes" id="UP000623467"/>
    </source>
</evidence>
<dbReference type="PRINTS" id="PR00320">
    <property type="entry name" value="GPROTEINBRPT"/>
</dbReference>
<feature type="repeat" description="WD" evidence="3">
    <location>
        <begin position="1141"/>
        <end position="1182"/>
    </location>
</feature>
<dbReference type="PROSITE" id="PS00678">
    <property type="entry name" value="WD_REPEATS_1"/>
    <property type="match status" value="10"/>
</dbReference>
<gene>
    <name evidence="6" type="ORF">MSAN_00094400</name>
</gene>
<keyword evidence="1 3" id="KW-0853">WD repeat</keyword>
<dbReference type="InterPro" id="IPR036322">
    <property type="entry name" value="WD40_repeat_dom_sf"/>
</dbReference>
<feature type="compositionally biased region" description="Polar residues" evidence="4">
    <location>
        <begin position="26"/>
        <end position="41"/>
    </location>
</feature>
<feature type="domain" description="Nephrocystin 3-like N-terminal" evidence="5">
    <location>
        <begin position="183"/>
        <end position="285"/>
    </location>
</feature>
<feature type="repeat" description="WD" evidence="3">
    <location>
        <begin position="976"/>
        <end position="1017"/>
    </location>
</feature>
<dbReference type="AlphaFoldDB" id="A0A8H6ZH43"/>
<dbReference type="Pfam" id="PF00400">
    <property type="entry name" value="WD40"/>
    <property type="match status" value="13"/>
</dbReference>
<keyword evidence="7" id="KW-1185">Reference proteome</keyword>
<evidence type="ECO:0000256" key="1">
    <source>
        <dbReference type="ARBA" id="ARBA00022574"/>
    </source>
</evidence>
<dbReference type="CDD" id="cd00200">
    <property type="entry name" value="WD40"/>
    <property type="match status" value="2"/>
</dbReference>
<dbReference type="InterPro" id="IPR020472">
    <property type="entry name" value="WD40_PAC1"/>
</dbReference>
<dbReference type="InterPro" id="IPR019775">
    <property type="entry name" value="WD40_repeat_CS"/>
</dbReference>
<feature type="repeat" description="WD" evidence="3">
    <location>
        <begin position="934"/>
        <end position="975"/>
    </location>
</feature>
<dbReference type="GO" id="GO:1990234">
    <property type="term" value="C:transferase complex"/>
    <property type="evidence" value="ECO:0007669"/>
    <property type="project" value="UniProtKB-ARBA"/>
</dbReference>
<dbReference type="InterPro" id="IPR056884">
    <property type="entry name" value="NPHP3-like_N"/>
</dbReference>
<feature type="repeat" description="WD" evidence="3">
    <location>
        <begin position="808"/>
        <end position="849"/>
    </location>
</feature>
<dbReference type="PROSITE" id="PS50294">
    <property type="entry name" value="WD_REPEATS_REGION"/>
    <property type="match status" value="13"/>
</dbReference>
<organism evidence="6 7">
    <name type="scientific">Mycena sanguinolenta</name>
    <dbReference type="NCBI Taxonomy" id="230812"/>
    <lineage>
        <taxon>Eukaryota</taxon>
        <taxon>Fungi</taxon>
        <taxon>Dikarya</taxon>
        <taxon>Basidiomycota</taxon>
        <taxon>Agaricomycotina</taxon>
        <taxon>Agaricomycetes</taxon>
        <taxon>Agaricomycetidae</taxon>
        <taxon>Agaricales</taxon>
        <taxon>Marasmiineae</taxon>
        <taxon>Mycenaceae</taxon>
        <taxon>Mycena</taxon>
    </lineage>
</organism>
<dbReference type="Pfam" id="PF24883">
    <property type="entry name" value="NPHP3_N"/>
    <property type="match status" value="1"/>
</dbReference>
<dbReference type="SUPFAM" id="SSF50978">
    <property type="entry name" value="WD40 repeat-like"/>
    <property type="match status" value="1"/>
</dbReference>
<feature type="repeat" description="WD" evidence="3">
    <location>
        <begin position="682"/>
        <end position="723"/>
    </location>
</feature>
<evidence type="ECO:0000256" key="2">
    <source>
        <dbReference type="ARBA" id="ARBA00022737"/>
    </source>
</evidence>
<feature type="repeat" description="WD" evidence="3">
    <location>
        <begin position="892"/>
        <end position="933"/>
    </location>
</feature>